<dbReference type="Proteomes" id="UP000499080">
    <property type="component" value="Unassembled WGS sequence"/>
</dbReference>
<gene>
    <name evidence="2" type="ORF">AVEN_222392_1</name>
</gene>
<dbReference type="AlphaFoldDB" id="A0A4Y2LWX7"/>
<dbReference type="OrthoDB" id="6468350at2759"/>
<keyword evidence="3" id="KW-1185">Reference proteome</keyword>
<name>A0A4Y2LWX7_ARAVE</name>
<proteinExistence type="predicted"/>
<feature type="compositionally biased region" description="Basic and acidic residues" evidence="1">
    <location>
        <begin position="151"/>
        <end position="162"/>
    </location>
</feature>
<protein>
    <submittedName>
        <fullName evidence="2">Uncharacterized protein</fullName>
    </submittedName>
</protein>
<feature type="compositionally biased region" description="Basic and acidic residues" evidence="1">
    <location>
        <begin position="38"/>
        <end position="52"/>
    </location>
</feature>
<evidence type="ECO:0000313" key="2">
    <source>
        <dbReference type="EMBL" id="GBN17917.1"/>
    </source>
</evidence>
<reference evidence="2 3" key="1">
    <citation type="journal article" date="2019" name="Sci. Rep.">
        <title>Orb-weaving spider Araneus ventricosus genome elucidates the spidroin gene catalogue.</title>
        <authorList>
            <person name="Kono N."/>
            <person name="Nakamura H."/>
            <person name="Ohtoshi R."/>
            <person name="Moran D.A.P."/>
            <person name="Shinohara A."/>
            <person name="Yoshida Y."/>
            <person name="Fujiwara M."/>
            <person name="Mori M."/>
            <person name="Tomita M."/>
            <person name="Arakawa K."/>
        </authorList>
    </citation>
    <scope>NUCLEOTIDE SEQUENCE [LARGE SCALE GENOMIC DNA]</scope>
</reference>
<comment type="caution">
    <text evidence="2">The sequence shown here is derived from an EMBL/GenBank/DDBJ whole genome shotgun (WGS) entry which is preliminary data.</text>
</comment>
<dbReference type="EMBL" id="BGPR01006314">
    <property type="protein sequence ID" value="GBN17917.1"/>
    <property type="molecule type" value="Genomic_DNA"/>
</dbReference>
<feature type="region of interest" description="Disordered" evidence="1">
    <location>
        <begin position="38"/>
        <end position="162"/>
    </location>
</feature>
<feature type="compositionally biased region" description="Acidic residues" evidence="1">
    <location>
        <begin position="53"/>
        <end position="68"/>
    </location>
</feature>
<evidence type="ECO:0000313" key="3">
    <source>
        <dbReference type="Proteomes" id="UP000499080"/>
    </source>
</evidence>
<evidence type="ECO:0000256" key="1">
    <source>
        <dbReference type="SAM" id="MobiDB-lite"/>
    </source>
</evidence>
<organism evidence="2 3">
    <name type="scientific">Araneus ventricosus</name>
    <name type="common">Orbweaver spider</name>
    <name type="synonym">Epeira ventricosa</name>
    <dbReference type="NCBI Taxonomy" id="182803"/>
    <lineage>
        <taxon>Eukaryota</taxon>
        <taxon>Metazoa</taxon>
        <taxon>Ecdysozoa</taxon>
        <taxon>Arthropoda</taxon>
        <taxon>Chelicerata</taxon>
        <taxon>Arachnida</taxon>
        <taxon>Araneae</taxon>
        <taxon>Araneomorphae</taxon>
        <taxon>Entelegynae</taxon>
        <taxon>Araneoidea</taxon>
        <taxon>Araneidae</taxon>
        <taxon>Araneus</taxon>
    </lineage>
</organism>
<accession>A0A4Y2LWX7</accession>
<sequence>MNLKSGLSDSMVTLVIYALGTKDTKCKCSMSHFKAKYDEGDKRASCANREECSEIDESSESESEDEFERDNKFDSDYENYSTSANEEEDNLDASRGRKRMRLWTDSEDDSEGSNERKNIKIAIDGTVRKKIETSSSPFRPPLHPDSFGDYLHSDAKVSKDTF</sequence>